<comment type="caution">
    <text evidence="2">The sequence shown here is derived from an EMBL/GenBank/DDBJ whole genome shotgun (WGS) entry which is preliminary data.</text>
</comment>
<feature type="region of interest" description="Disordered" evidence="1">
    <location>
        <begin position="419"/>
        <end position="451"/>
    </location>
</feature>
<feature type="compositionally biased region" description="Basic and acidic residues" evidence="1">
    <location>
        <begin position="424"/>
        <end position="451"/>
    </location>
</feature>
<dbReference type="EMBL" id="MASQ01000078">
    <property type="protein sequence ID" value="OCB03102.1"/>
    <property type="molecule type" value="Genomic_DNA"/>
</dbReference>
<evidence type="ECO:0000313" key="3">
    <source>
        <dbReference type="Proteomes" id="UP000093129"/>
    </source>
</evidence>
<accession>A0A1B9BZF9</accession>
<organism evidence="2 3">
    <name type="scientific">Acidithiobacillus ferrivorans</name>
    <dbReference type="NCBI Taxonomy" id="160808"/>
    <lineage>
        <taxon>Bacteria</taxon>
        <taxon>Pseudomonadati</taxon>
        <taxon>Pseudomonadota</taxon>
        <taxon>Acidithiobacillia</taxon>
        <taxon>Acidithiobacillales</taxon>
        <taxon>Acidithiobacillaceae</taxon>
        <taxon>Acidithiobacillus</taxon>
    </lineage>
</organism>
<dbReference type="AlphaFoldDB" id="A0A1B9BZF9"/>
<gene>
    <name evidence="2" type="ORF">BBC27_09645</name>
</gene>
<proteinExistence type="predicted"/>
<dbReference type="Proteomes" id="UP000093129">
    <property type="component" value="Unassembled WGS sequence"/>
</dbReference>
<reference evidence="2 3" key="1">
    <citation type="submission" date="2016-07" db="EMBL/GenBank/DDBJ databases">
        <title>Draft genome of a psychrotolerant acidophile Acidithiobacillus ferrivorans strain YL15.</title>
        <authorList>
            <person name="Peng T."/>
            <person name="Ma L."/>
            <person name="Nan M."/>
            <person name="An N."/>
            <person name="Wang M."/>
            <person name="Qiu G."/>
            <person name="Zeng W."/>
        </authorList>
    </citation>
    <scope>NUCLEOTIDE SEQUENCE [LARGE SCALE GENOMIC DNA]</scope>
    <source>
        <strain evidence="2 3">YL15</strain>
    </source>
</reference>
<dbReference type="RefSeq" id="WP_065413113.1">
    <property type="nucleotide sequence ID" value="NZ_MASQ01000078.1"/>
</dbReference>
<name>A0A1B9BZF9_9PROT</name>
<evidence type="ECO:0000313" key="2">
    <source>
        <dbReference type="EMBL" id="OCB03102.1"/>
    </source>
</evidence>
<evidence type="ECO:0000256" key="1">
    <source>
        <dbReference type="SAM" id="MobiDB-lite"/>
    </source>
</evidence>
<sequence>MDKTNGNSSEKGQEHENRQRMIDAMIPAGLTGQIRDKARDALMTATVILGMSRTDILDHIQELAKENGLTPQSARVWMLFVKEMQDKAQAVGREVGDKGSRSTFSNGLGYSKGDTRTIGLGAVFTREVTGTGIGKSAKGDMRKELNDEAGHHMNSIQGRHGVFSYDQMVDGWGTGGDGQGLDAIGLDGQDGDTSLDMEIDGDFGSDGAQIDPDAHERLPGDSVMTPGDLGETQLAEGVHRGRSGYEIDHQDTFQASKGGLSGGWFKNASRSNSCKTAIERAVADAGVAGLNRKTGGFRGTDAEFAAFAKANPNLDKNQLRLLRKGMTDKDYLSFRVYVDNGHLLDNKGRGGDRIATQTRACLLLVSEASARGVQNVMRTKARLFSRLPDPGMAGISIDQAVRMAKPLTRLTEEFAVKNPKKVKKYEESVRLDNEHAQRDAKKKHEEPGLER</sequence>
<protein>
    <submittedName>
        <fullName evidence="2">Uncharacterized protein</fullName>
    </submittedName>
</protein>